<dbReference type="GO" id="GO:0016740">
    <property type="term" value="F:transferase activity"/>
    <property type="evidence" value="ECO:0007669"/>
    <property type="project" value="UniProtKB-KW"/>
</dbReference>
<dbReference type="EMBL" id="JARULZ010000002">
    <property type="protein sequence ID" value="MEH0636908.1"/>
    <property type="molecule type" value="Genomic_DNA"/>
</dbReference>
<evidence type="ECO:0000256" key="4">
    <source>
        <dbReference type="ARBA" id="ARBA00022692"/>
    </source>
</evidence>
<organism evidence="9 10">
    <name type="scientific">Streptomyces bottropensis</name>
    <dbReference type="NCBI Taxonomy" id="42235"/>
    <lineage>
        <taxon>Bacteria</taxon>
        <taxon>Bacillati</taxon>
        <taxon>Actinomycetota</taxon>
        <taxon>Actinomycetes</taxon>
        <taxon>Kitasatosporales</taxon>
        <taxon>Streptomycetaceae</taxon>
        <taxon>Streptomyces</taxon>
    </lineage>
</organism>
<keyword evidence="3 9" id="KW-0808">Transferase</keyword>
<protein>
    <submittedName>
        <fullName evidence="9">Sugar transferase</fullName>
        <ecNumber evidence="9">2.7.8.-</ecNumber>
    </submittedName>
</protein>
<evidence type="ECO:0000256" key="5">
    <source>
        <dbReference type="ARBA" id="ARBA00022989"/>
    </source>
</evidence>
<comment type="subcellular location">
    <subcellularLocation>
        <location evidence="1">Membrane</location>
        <topology evidence="1">Multi-pass membrane protein</topology>
    </subcellularLocation>
</comment>
<dbReference type="Proteomes" id="UP001310290">
    <property type="component" value="Unassembled WGS sequence"/>
</dbReference>
<evidence type="ECO:0000256" key="3">
    <source>
        <dbReference type="ARBA" id="ARBA00022679"/>
    </source>
</evidence>
<dbReference type="NCBIfam" id="TIGR03025">
    <property type="entry name" value="EPS_sugtrans"/>
    <property type="match status" value="1"/>
</dbReference>
<comment type="caution">
    <text evidence="9">The sequence shown here is derived from an EMBL/GenBank/DDBJ whole genome shotgun (WGS) entry which is preliminary data.</text>
</comment>
<evidence type="ECO:0000256" key="7">
    <source>
        <dbReference type="SAM" id="Phobius"/>
    </source>
</evidence>
<dbReference type="EC" id="2.7.8.-" evidence="9"/>
<keyword evidence="5 7" id="KW-1133">Transmembrane helix</keyword>
<feature type="domain" description="Bacterial sugar transferase" evidence="8">
    <location>
        <begin position="299"/>
        <end position="486"/>
    </location>
</feature>
<dbReference type="PANTHER" id="PTHR30576">
    <property type="entry name" value="COLANIC BIOSYNTHESIS UDP-GLUCOSE LIPID CARRIER TRANSFERASE"/>
    <property type="match status" value="1"/>
</dbReference>
<evidence type="ECO:0000313" key="9">
    <source>
        <dbReference type="EMBL" id="MEH0636908.1"/>
    </source>
</evidence>
<feature type="transmembrane region" description="Helical" evidence="7">
    <location>
        <begin position="305"/>
        <end position="327"/>
    </location>
</feature>
<dbReference type="InterPro" id="IPR003362">
    <property type="entry name" value="Bact_transf"/>
</dbReference>
<dbReference type="PANTHER" id="PTHR30576:SF10">
    <property type="entry name" value="SLL5057 PROTEIN"/>
    <property type="match status" value="1"/>
</dbReference>
<evidence type="ECO:0000313" key="10">
    <source>
        <dbReference type="Proteomes" id="UP001310290"/>
    </source>
</evidence>
<accession>A0ABU8ATA7</accession>
<comment type="similarity">
    <text evidence="2">Belongs to the bacterial sugar transferase family.</text>
</comment>
<dbReference type="RefSeq" id="WP_334660076.1">
    <property type="nucleotide sequence ID" value="NZ_JARULZ010000002.1"/>
</dbReference>
<evidence type="ECO:0000259" key="8">
    <source>
        <dbReference type="Pfam" id="PF02397"/>
    </source>
</evidence>
<keyword evidence="4 7" id="KW-0812">Transmembrane</keyword>
<evidence type="ECO:0000256" key="6">
    <source>
        <dbReference type="ARBA" id="ARBA00023136"/>
    </source>
</evidence>
<feature type="transmembrane region" description="Helical" evidence="7">
    <location>
        <begin position="129"/>
        <end position="149"/>
    </location>
</feature>
<gene>
    <name evidence="9" type="ORF">QBA35_26880</name>
</gene>
<dbReference type="Pfam" id="PF02397">
    <property type="entry name" value="Bac_transf"/>
    <property type="match status" value="1"/>
</dbReference>
<feature type="transmembrane region" description="Helical" evidence="7">
    <location>
        <begin position="104"/>
        <end position="123"/>
    </location>
</feature>
<feature type="transmembrane region" description="Helical" evidence="7">
    <location>
        <begin position="37"/>
        <end position="56"/>
    </location>
</feature>
<sequence>MRQGELVSPFPSARGRLADGAISRTTIEWEQRYRRTVITSDTVATATVVAAIGNFFGARDAANWHEKWGILAFGTELLVLGALAVSRAWAPAVLGQGAEEFRRLGRSLFTATVVLALGGIALTSRNIKLWIFVAIPAIALVTMTVRYLLRLSLHRQRKEGRCLRPVLAAGSPATVRDLIARTRKFPHLGWRVDAVCTTDGLGFGGEYLDGVPVVGRLTDVAGHVRRDGYRVVAVTPDPHWSPHRLQRLAWNLEGSDAEMVVAPVLMEVAGPRLHVDAVLGIPLLRVSMPTFTGGRRAVKEVVDRIGATILLLLFAPLMALVALFVLVDSRGGAVYRQRRVGKDGREFTILKFRTMVAGAHGVRDALADRNEGAGPLFKLRRDPRVTRVGAVLRRYSLDELPQLLNVLTGSMSLVGPRPPLPEESAAYGPDIRRRLLVKPGLTGLWQISGRSDLSWEEAVRLDLRYVEDWSLALDSVILWKTLRAVIHGQGAY</sequence>
<keyword evidence="10" id="KW-1185">Reference proteome</keyword>
<evidence type="ECO:0000256" key="1">
    <source>
        <dbReference type="ARBA" id="ARBA00004141"/>
    </source>
</evidence>
<feature type="transmembrane region" description="Helical" evidence="7">
    <location>
        <begin position="68"/>
        <end position="92"/>
    </location>
</feature>
<dbReference type="InterPro" id="IPR017475">
    <property type="entry name" value="EPS_sugar_tfrase"/>
</dbReference>
<evidence type="ECO:0000256" key="2">
    <source>
        <dbReference type="ARBA" id="ARBA00006464"/>
    </source>
</evidence>
<name>A0ABU8ATA7_9ACTN</name>
<reference evidence="9" key="1">
    <citation type="submission" date="2023-04" db="EMBL/GenBank/DDBJ databases">
        <title>Genomic diversity of scab-causing Streptomyces spp. in the province of Quebec, Canada.</title>
        <authorList>
            <person name="Biessy A."/>
            <person name="Cadieux M."/>
            <person name="Ciotola M."/>
            <person name="Filion M."/>
        </authorList>
    </citation>
    <scope>NUCLEOTIDE SEQUENCE</scope>
    <source>
        <strain evidence="9">B21-115</strain>
    </source>
</reference>
<keyword evidence="6 7" id="KW-0472">Membrane</keyword>
<proteinExistence type="inferred from homology"/>